<protein>
    <submittedName>
        <fullName evidence="1">Uncharacterized protein</fullName>
    </submittedName>
</protein>
<proteinExistence type="predicted"/>
<keyword evidence="2" id="KW-1185">Reference proteome</keyword>
<evidence type="ECO:0000313" key="2">
    <source>
        <dbReference type="Proteomes" id="UP001054821"/>
    </source>
</evidence>
<sequence>MCKYEEGDSKGLIVPRTITFAELLDRVHQIDSSRMGRSLAAIVESNEVTRNNTNVTDAGGDVGKDFMDMIDFGEVEEMHGGDNSTEKNEVLVYSASPILGPLNTSAQFPIMRLGGESEPTLEQYLSQMGE</sequence>
<name>A0AAD4WIJ0_PRUDU</name>
<evidence type="ECO:0000313" key="1">
    <source>
        <dbReference type="EMBL" id="KAI5343781.1"/>
    </source>
</evidence>
<gene>
    <name evidence="1" type="ORF">L3X38_011657</name>
</gene>
<comment type="caution">
    <text evidence="1">The sequence shown here is derived from an EMBL/GenBank/DDBJ whole genome shotgun (WGS) entry which is preliminary data.</text>
</comment>
<reference evidence="1 2" key="1">
    <citation type="journal article" date="2022" name="G3 (Bethesda)">
        <title>Whole-genome sequence and methylome profiling of the almond [Prunus dulcis (Mill.) D.A. Webb] cultivar 'Nonpareil'.</title>
        <authorList>
            <person name="D'Amico-Willman K.M."/>
            <person name="Ouma W.Z."/>
            <person name="Meulia T."/>
            <person name="Sideli G.M."/>
            <person name="Gradziel T.M."/>
            <person name="Fresnedo-Ramirez J."/>
        </authorList>
    </citation>
    <scope>NUCLEOTIDE SEQUENCE [LARGE SCALE GENOMIC DNA]</scope>
    <source>
        <strain evidence="1">Clone GOH B32 T37-40</strain>
    </source>
</reference>
<dbReference type="Proteomes" id="UP001054821">
    <property type="component" value="Chromosome 2"/>
</dbReference>
<organism evidence="1 2">
    <name type="scientific">Prunus dulcis</name>
    <name type="common">Almond</name>
    <name type="synonym">Amygdalus dulcis</name>
    <dbReference type="NCBI Taxonomy" id="3755"/>
    <lineage>
        <taxon>Eukaryota</taxon>
        <taxon>Viridiplantae</taxon>
        <taxon>Streptophyta</taxon>
        <taxon>Embryophyta</taxon>
        <taxon>Tracheophyta</taxon>
        <taxon>Spermatophyta</taxon>
        <taxon>Magnoliopsida</taxon>
        <taxon>eudicotyledons</taxon>
        <taxon>Gunneridae</taxon>
        <taxon>Pentapetalae</taxon>
        <taxon>rosids</taxon>
        <taxon>fabids</taxon>
        <taxon>Rosales</taxon>
        <taxon>Rosaceae</taxon>
        <taxon>Amygdaloideae</taxon>
        <taxon>Amygdaleae</taxon>
        <taxon>Prunus</taxon>
    </lineage>
</organism>
<accession>A0AAD4WIJ0</accession>
<dbReference type="AlphaFoldDB" id="A0AAD4WIJ0"/>
<dbReference type="EMBL" id="JAJFAZ020000002">
    <property type="protein sequence ID" value="KAI5343781.1"/>
    <property type="molecule type" value="Genomic_DNA"/>
</dbReference>